<evidence type="ECO:0000313" key="2">
    <source>
        <dbReference type="EMBL" id="NDY89967.1"/>
    </source>
</evidence>
<evidence type="ECO:0000313" key="3">
    <source>
        <dbReference type="Proteomes" id="UP000484255"/>
    </source>
</evidence>
<evidence type="ECO:0000259" key="1">
    <source>
        <dbReference type="PROSITE" id="PS51186"/>
    </source>
</evidence>
<gene>
    <name evidence="2" type="ORF">G3A44_02025</name>
</gene>
<organism evidence="2 3">
    <name type="scientific">Ideonella livida</name>
    <dbReference type="NCBI Taxonomy" id="2707176"/>
    <lineage>
        <taxon>Bacteria</taxon>
        <taxon>Pseudomonadati</taxon>
        <taxon>Pseudomonadota</taxon>
        <taxon>Betaproteobacteria</taxon>
        <taxon>Burkholderiales</taxon>
        <taxon>Sphaerotilaceae</taxon>
        <taxon>Ideonella</taxon>
    </lineage>
</organism>
<reference evidence="2 3" key="1">
    <citation type="submission" date="2020-02" db="EMBL/GenBank/DDBJ databases">
        <title>Ideonella bacterium strain TBM-1.</title>
        <authorList>
            <person name="Chen W.-M."/>
        </authorList>
    </citation>
    <scope>NUCLEOTIDE SEQUENCE [LARGE SCALE GENOMIC DNA]</scope>
    <source>
        <strain evidence="2 3">TBM-1</strain>
    </source>
</reference>
<proteinExistence type="predicted"/>
<dbReference type="Pfam" id="PF13673">
    <property type="entry name" value="Acetyltransf_10"/>
    <property type="match status" value="1"/>
</dbReference>
<keyword evidence="2" id="KW-0808">Transferase</keyword>
<dbReference type="AlphaFoldDB" id="A0A7C9TJ43"/>
<accession>A0A7C9TJ43</accession>
<dbReference type="RefSeq" id="WP_163455833.1">
    <property type="nucleotide sequence ID" value="NZ_JAAGOH010000002.1"/>
</dbReference>
<dbReference type="InterPro" id="IPR016181">
    <property type="entry name" value="Acyl_CoA_acyltransferase"/>
</dbReference>
<sequence length="177" mass="19106">MNASSSPSSPGVAAPTPVLSWTWARFAQLSLDDLYDALALRCRVFILEQGPYQDPDGLDRQSWHLLGRLAEPWGELPAGEAVAYLRVVDAGVKFDEPSIGRVVNHPALRGQGLGRVLIAQALQRCDAGAYPAQPNRISAQAHLAAFYGAFGYASVGEPYLEDNIPHIEMLRPAQLGA</sequence>
<dbReference type="Proteomes" id="UP000484255">
    <property type="component" value="Unassembled WGS sequence"/>
</dbReference>
<dbReference type="SUPFAM" id="SSF55729">
    <property type="entry name" value="Acyl-CoA N-acyltransferases (Nat)"/>
    <property type="match status" value="1"/>
</dbReference>
<dbReference type="GO" id="GO:0016747">
    <property type="term" value="F:acyltransferase activity, transferring groups other than amino-acyl groups"/>
    <property type="evidence" value="ECO:0007669"/>
    <property type="project" value="InterPro"/>
</dbReference>
<name>A0A7C9TJ43_9BURK</name>
<protein>
    <submittedName>
        <fullName evidence="2">GNAT family N-acetyltransferase</fullName>
    </submittedName>
</protein>
<feature type="domain" description="N-acetyltransferase" evidence="1">
    <location>
        <begin position="24"/>
        <end position="174"/>
    </location>
</feature>
<dbReference type="CDD" id="cd04301">
    <property type="entry name" value="NAT_SF"/>
    <property type="match status" value="1"/>
</dbReference>
<keyword evidence="3" id="KW-1185">Reference proteome</keyword>
<dbReference type="InterPro" id="IPR000182">
    <property type="entry name" value="GNAT_dom"/>
</dbReference>
<dbReference type="Gene3D" id="3.40.630.30">
    <property type="match status" value="1"/>
</dbReference>
<dbReference type="EMBL" id="JAAGOH010000002">
    <property type="protein sequence ID" value="NDY89967.1"/>
    <property type="molecule type" value="Genomic_DNA"/>
</dbReference>
<dbReference type="PROSITE" id="PS51186">
    <property type="entry name" value="GNAT"/>
    <property type="match status" value="1"/>
</dbReference>
<comment type="caution">
    <text evidence="2">The sequence shown here is derived from an EMBL/GenBank/DDBJ whole genome shotgun (WGS) entry which is preliminary data.</text>
</comment>